<feature type="compositionally biased region" description="Basic and acidic residues" evidence="6">
    <location>
        <begin position="173"/>
        <end position="196"/>
    </location>
</feature>
<feature type="compositionally biased region" description="Basic residues" evidence="6">
    <location>
        <begin position="96"/>
        <end position="111"/>
    </location>
</feature>
<gene>
    <name evidence="7" type="ORF">BJ508DRAFT_307071</name>
</gene>
<evidence type="ECO:0000256" key="5">
    <source>
        <dbReference type="ARBA" id="ARBA00023242"/>
    </source>
</evidence>
<organism evidence="7 8">
    <name type="scientific">Ascobolus immersus RN42</name>
    <dbReference type="NCBI Taxonomy" id="1160509"/>
    <lineage>
        <taxon>Eukaryota</taxon>
        <taxon>Fungi</taxon>
        <taxon>Dikarya</taxon>
        <taxon>Ascomycota</taxon>
        <taxon>Pezizomycotina</taxon>
        <taxon>Pezizomycetes</taxon>
        <taxon>Pezizales</taxon>
        <taxon>Ascobolaceae</taxon>
        <taxon>Ascobolus</taxon>
    </lineage>
</organism>
<feature type="compositionally biased region" description="Basic and acidic residues" evidence="6">
    <location>
        <begin position="203"/>
        <end position="221"/>
    </location>
</feature>
<feature type="region of interest" description="Disordered" evidence="6">
    <location>
        <begin position="323"/>
        <end position="369"/>
    </location>
</feature>
<keyword evidence="2" id="KW-0597">Phosphoprotein</keyword>
<dbReference type="OrthoDB" id="412109at2759"/>
<dbReference type="Proteomes" id="UP000275078">
    <property type="component" value="Unassembled WGS sequence"/>
</dbReference>
<protein>
    <submittedName>
        <fullName evidence="7">Uncharacterized protein</fullName>
    </submittedName>
</protein>
<evidence type="ECO:0000313" key="7">
    <source>
        <dbReference type="EMBL" id="RPA80872.1"/>
    </source>
</evidence>
<feature type="compositionally biased region" description="Basic and acidic residues" evidence="6">
    <location>
        <begin position="115"/>
        <end position="144"/>
    </location>
</feature>
<keyword evidence="5" id="KW-0539">Nucleus</keyword>
<dbReference type="GO" id="GO:0043124">
    <property type="term" value="P:negative regulation of canonical NF-kappaB signal transduction"/>
    <property type="evidence" value="ECO:0007669"/>
    <property type="project" value="InterPro"/>
</dbReference>
<keyword evidence="4" id="KW-0040">ANK repeat</keyword>
<feature type="region of interest" description="Disordered" evidence="6">
    <location>
        <begin position="1"/>
        <end position="262"/>
    </location>
</feature>
<evidence type="ECO:0000313" key="8">
    <source>
        <dbReference type="Proteomes" id="UP000275078"/>
    </source>
</evidence>
<dbReference type="InterPro" id="IPR038753">
    <property type="entry name" value="NFKBIL1"/>
</dbReference>
<feature type="compositionally biased region" description="Acidic residues" evidence="6">
    <location>
        <begin position="163"/>
        <end position="172"/>
    </location>
</feature>
<evidence type="ECO:0000256" key="4">
    <source>
        <dbReference type="ARBA" id="ARBA00023043"/>
    </source>
</evidence>
<accession>A0A3N4I439</accession>
<dbReference type="PANTHER" id="PTHR15263">
    <property type="entry name" value="I-KAPPA-B-LIKE PROTEIN IKBL"/>
    <property type="match status" value="1"/>
</dbReference>
<keyword evidence="3" id="KW-0677">Repeat</keyword>
<feature type="compositionally biased region" description="Basic and acidic residues" evidence="6">
    <location>
        <begin position="75"/>
        <end position="86"/>
    </location>
</feature>
<feature type="compositionally biased region" description="Basic residues" evidence="6">
    <location>
        <begin position="222"/>
        <end position="237"/>
    </location>
</feature>
<dbReference type="GO" id="GO:0005634">
    <property type="term" value="C:nucleus"/>
    <property type="evidence" value="ECO:0007669"/>
    <property type="project" value="UniProtKB-SubCell"/>
</dbReference>
<sequence length="477" mass="56845">MPEFEDDRLGLLFGLSKGSTPPPPLPHHSSSSNRSKPHREKKERNGETSPRTTTNTQSPDNLHGDNQDTSANSSHKHDDKDRKEDVDMAYTNAYTRIKRERKPKFTFKKQSSRSSRADKARRARELEEERKNNLYGPDRAKQDDGFEEWYESKSKRRRTSPEAVDEDGDTPMDDVHIPDRYKKDEKKDEKPRDTSRDRKKKDEKKDEKPRATSRDRKDRDRPHRSHRSSHRSSRKYRHRDEYTPEPDIPAPGPEDPDLAFRQSLFDAMADDEGAAFWESVYGQPLHTYPRPPPQRNERGELEEMNDDEYAAYVRQKMWEKSHEHILEERKRREEERERRKARDREEAKEWERRERERLHREKERRTRKSRQTMVERWSQYVLQWQEVLAAKDKEGVQPPWPVESGRLADVEKKRVEEFFLKGVKEGELEGALKMERVRWHPDKMQQRLGTLDKEVLEAVTAVFQTVDAMWGELRGKK</sequence>
<keyword evidence="8" id="KW-1185">Reference proteome</keyword>
<feature type="region of interest" description="Disordered" evidence="6">
    <location>
        <begin position="283"/>
        <end position="304"/>
    </location>
</feature>
<evidence type="ECO:0000256" key="3">
    <source>
        <dbReference type="ARBA" id="ARBA00022737"/>
    </source>
</evidence>
<evidence type="ECO:0000256" key="6">
    <source>
        <dbReference type="SAM" id="MobiDB-lite"/>
    </source>
</evidence>
<dbReference type="AlphaFoldDB" id="A0A3N4I439"/>
<comment type="subcellular location">
    <subcellularLocation>
        <location evidence="1">Nucleus</location>
    </subcellularLocation>
</comment>
<feature type="compositionally biased region" description="Polar residues" evidence="6">
    <location>
        <begin position="47"/>
        <end position="60"/>
    </location>
</feature>
<reference evidence="7 8" key="1">
    <citation type="journal article" date="2018" name="Nat. Ecol. Evol.">
        <title>Pezizomycetes genomes reveal the molecular basis of ectomycorrhizal truffle lifestyle.</title>
        <authorList>
            <person name="Murat C."/>
            <person name="Payen T."/>
            <person name="Noel B."/>
            <person name="Kuo A."/>
            <person name="Morin E."/>
            <person name="Chen J."/>
            <person name="Kohler A."/>
            <person name="Krizsan K."/>
            <person name="Balestrini R."/>
            <person name="Da Silva C."/>
            <person name="Montanini B."/>
            <person name="Hainaut M."/>
            <person name="Levati E."/>
            <person name="Barry K.W."/>
            <person name="Belfiori B."/>
            <person name="Cichocki N."/>
            <person name="Clum A."/>
            <person name="Dockter R.B."/>
            <person name="Fauchery L."/>
            <person name="Guy J."/>
            <person name="Iotti M."/>
            <person name="Le Tacon F."/>
            <person name="Lindquist E.A."/>
            <person name="Lipzen A."/>
            <person name="Malagnac F."/>
            <person name="Mello A."/>
            <person name="Molinier V."/>
            <person name="Miyauchi S."/>
            <person name="Poulain J."/>
            <person name="Riccioni C."/>
            <person name="Rubini A."/>
            <person name="Sitrit Y."/>
            <person name="Splivallo R."/>
            <person name="Traeger S."/>
            <person name="Wang M."/>
            <person name="Zifcakova L."/>
            <person name="Wipf D."/>
            <person name="Zambonelli A."/>
            <person name="Paolocci F."/>
            <person name="Nowrousian M."/>
            <person name="Ottonello S."/>
            <person name="Baldrian P."/>
            <person name="Spatafora J.W."/>
            <person name="Henrissat B."/>
            <person name="Nagy L.G."/>
            <person name="Aury J.M."/>
            <person name="Wincker P."/>
            <person name="Grigoriev I.V."/>
            <person name="Bonfante P."/>
            <person name="Martin F.M."/>
        </authorList>
    </citation>
    <scope>NUCLEOTIDE SEQUENCE [LARGE SCALE GENOMIC DNA]</scope>
    <source>
        <strain evidence="7 8">RN42</strain>
    </source>
</reference>
<proteinExistence type="predicted"/>
<dbReference type="EMBL" id="ML119684">
    <property type="protein sequence ID" value="RPA80872.1"/>
    <property type="molecule type" value="Genomic_DNA"/>
</dbReference>
<evidence type="ECO:0000256" key="2">
    <source>
        <dbReference type="ARBA" id="ARBA00022553"/>
    </source>
</evidence>
<name>A0A3N4I439_ASCIM</name>
<dbReference type="PANTHER" id="PTHR15263:SF1">
    <property type="entry name" value="NF-KAPPA-B INHIBITOR-LIKE PROTEIN 1"/>
    <property type="match status" value="1"/>
</dbReference>
<feature type="compositionally biased region" description="Basic and acidic residues" evidence="6">
    <location>
        <begin position="323"/>
        <end position="364"/>
    </location>
</feature>
<evidence type="ECO:0000256" key="1">
    <source>
        <dbReference type="ARBA" id="ARBA00004123"/>
    </source>
</evidence>